<comment type="similarity">
    <text evidence="5">Belongs to the TOG/XMAP215 family.</text>
</comment>
<feature type="region of interest" description="Disordered" evidence="8">
    <location>
        <begin position="571"/>
        <end position="590"/>
    </location>
</feature>
<evidence type="ECO:0000256" key="1">
    <source>
        <dbReference type="ARBA" id="ARBA00004245"/>
    </source>
</evidence>
<feature type="repeat" description="HEAT" evidence="6">
    <location>
        <begin position="508"/>
        <end position="546"/>
    </location>
</feature>
<dbReference type="AlphaFoldDB" id="A0A1X7R4Z8"/>
<evidence type="ECO:0000256" key="5">
    <source>
        <dbReference type="ARBA" id="ARBA00025722"/>
    </source>
</evidence>
<dbReference type="PROSITE" id="PS50077">
    <property type="entry name" value="HEAT_REPEAT"/>
    <property type="match status" value="1"/>
</dbReference>
<feature type="region of interest" description="Disordered" evidence="8">
    <location>
        <begin position="737"/>
        <end position="760"/>
    </location>
</feature>
<keyword evidence="2" id="KW-0963">Cytoplasm</keyword>
<feature type="domain" description="TOG" evidence="9">
    <location>
        <begin position="8"/>
        <end position="265"/>
    </location>
</feature>
<dbReference type="GO" id="GO:0046785">
    <property type="term" value="P:microtubule polymerization"/>
    <property type="evidence" value="ECO:0007669"/>
    <property type="project" value="InterPro"/>
</dbReference>
<dbReference type="OrthoDB" id="205662at2759"/>
<organism evidence="10 11">
    <name type="scientific">Maudiozyma saulgeensis</name>
    <dbReference type="NCBI Taxonomy" id="1789683"/>
    <lineage>
        <taxon>Eukaryota</taxon>
        <taxon>Fungi</taxon>
        <taxon>Dikarya</taxon>
        <taxon>Ascomycota</taxon>
        <taxon>Saccharomycotina</taxon>
        <taxon>Saccharomycetes</taxon>
        <taxon>Saccharomycetales</taxon>
        <taxon>Saccharomycetaceae</taxon>
        <taxon>Maudiozyma</taxon>
    </lineage>
</organism>
<dbReference type="STRING" id="1789683.A0A1X7R4Z8"/>
<dbReference type="GO" id="GO:0007051">
    <property type="term" value="P:spindle organization"/>
    <property type="evidence" value="ECO:0007669"/>
    <property type="project" value="InterPro"/>
</dbReference>
<keyword evidence="4" id="KW-0206">Cytoskeleton</keyword>
<dbReference type="Gene3D" id="1.25.10.10">
    <property type="entry name" value="Leucine-rich Repeat Variant"/>
    <property type="match status" value="2"/>
</dbReference>
<dbReference type="GO" id="GO:0030951">
    <property type="term" value="P:establishment or maintenance of microtubule cytoskeleton polarity"/>
    <property type="evidence" value="ECO:0007669"/>
    <property type="project" value="InterPro"/>
</dbReference>
<gene>
    <name evidence="10" type="ORF">KASA_0M01727G</name>
</gene>
<dbReference type="Pfam" id="PF21041">
    <property type="entry name" value="XMAP215_CLASP_TOG"/>
    <property type="match status" value="1"/>
</dbReference>
<accession>A0A1X7R4Z8</accession>
<dbReference type="InterPro" id="IPR048492">
    <property type="entry name" value="Stu2_CTS"/>
</dbReference>
<feature type="domain" description="TOG" evidence="9">
    <location>
        <begin position="319"/>
        <end position="571"/>
    </location>
</feature>
<dbReference type="InterPro" id="IPR045110">
    <property type="entry name" value="XMAP215"/>
</dbReference>
<dbReference type="Proteomes" id="UP000196158">
    <property type="component" value="Unassembled WGS sequence"/>
</dbReference>
<dbReference type="GO" id="GO:0005856">
    <property type="term" value="C:cytoskeleton"/>
    <property type="evidence" value="ECO:0007669"/>
    <property type="project" value="UniProtKB-SubCell"/>
</dbReference>
<dbReference type="InterPro" id="IPR021133">
    <property type="entry name" value="HEAT_type_2"/>
</dbReference>
<comment type="subcellular location">
    <subcellularLocation>
        <location evidence="1">Cytoplasm</location>
        <location evidence="1">Cytoskeleton</location>
    </subcellularLocation>
</comment>
<dbReference type="InterPro" id="IPR034085">
    <property type="entry name" value="TOG"/>
</dbReference>
<dbReference type="GO" id="GO:0061863">
    <property type="term" value="F:microtubule plus end polymerase"/>
    <property type="evidence" value="ECO:0007669"/>
    <property type="project" value="InterPro"/>
</dbReference>
<evidence type="ECO:0000256" key="7">
    <source>
        <dbReference type="SAM" id="Coils"/>
    </source>
</evidence>
<keyword evidence="3" id="KW-0677">Repeat</keyword>
<feature type="compositionally biased region" description="Polar residues" evidence="8">
    <location>
        <begin position="737"/>
        <end position="752"/>
    </location>
</feature>
<dbReference type="SMART" id="SM01349">
    <property type="entry name" value="TOG"/>
    <property type="match status" value="2"/>
</dbReference>
<evidence type="ECO:0000313" key="10">
    <source>
        <dbReference type="EMBL" id="SMN20773.1"/>
    </source>
</evidence>
<dbReference type="InterPro" id="IPR048491">
    <property type="entry name" value="XMAP215_CLASP_TOG"/>
</dbReference>
<evidence type="ECO:0000313" key="11">
    <source>
        <dbReference type="Proteomes" id="UP000196158"/>
    </source>
</evidence>
<protein>
    <submittedName>
        <fullName evidence="10">Similar to Saccharomyces cerevisiae YLR045C STU2 Microtubule-associated protein (MAP) of the XMAP215/Dis1 family</fullName>
    </submittedName>
</protein>
<feature type="coiled-coil region" evidence="7">
    <location>
        <begin position="674"/>
        <end position="736"/>
    </location>
</feature>
<evidence type="ECO:0000256" key="2">
    <source>
        <dbReference type="ARBA" id="ARBA00022490"/>
    </source>
</evidence>
<evidence type="ECO:0000256" key="3">
    <source>
        <dbReference type="ARBA" id="ARBA00022737"/>
    </source>
</evidence>
<dbReference type="PANTHER" id="PTHR12609">
    <property type="entry name" value="MICROTUBULE ASSOCIATED PROTEIN XMAP215"/>
    <property type="match status" value="1"/>
</dbReference>
<sequence length="824" mass="94071">MSTSNIGTSSAADDIDFNKLSLDEKLNNRNWKGRLLGYQELIKVFNNAVDVNDSQIRKYWNDPSHFESYLLDSNVVSHEQAVIALEALITFMKPLTSDLGNKSHKLLNAWIPSLIEKGLGSSRQHTREISTSCILSLCSLDNSIETTIDISIPFLEKKLPRLLSATLNIISKLLSIYGIINIKNLLTFFNHVLEHIPKLASHADKSVRAESLNVILQIYIIIHDDTDYNKFLQDFITDNLKNIQQRELTKMFENIQTDNIIQFTPFETTRRANELANIDGDGDTIMLDGDNKSSIDNNNGIDLSTSFNGQEQNRIDPFTLLPVETILDKLPEQFYERAQSSKWKDRVEALEEFYNDTLTKIKKIDPKANYTSLLDVYATILSKDVNLQAVTLSTESIDQIFNKLGKKDLNKNYCILVFSPLLSRTKEKKATAIEPIRNCLKMICNNYNPLLSENEEFLIEILFAMKHKIPQIRLECTILFTDLLQNMKQLDKKSILKRLNQENDPDSILPIVIKIVNDTQPTLRNAGFECLATLIKLFGERYFNDSLEHLDNMKRNKINDLVTSLPTFNKSTNDQQQVIPSKRGPPQRVTSLQNISPKRSNNLIRNDEHSLKNIKLTKTNNISPKNEPKAILERQQNNINEMNNVQSTPNTAVNTLKKENTVLNKERTDLITQLSQLKKDNEMLLSENKNLKDEKIFLKKTIVDKESNLEEKLNEVKKLNEKINTLEQQIISLKESQSLPPVSNGGTLSQKGSSDDLRRGVGSLRLNSSIESTATSNLNLNFGIDKDHNNLKIINSDNEESWKRAAEVTKMLKERIEKMRARTK</sequence>
<evidence type="ECO:0000259" key="9">
    <source>
        <dbReference type="SMART" id="SM01349"/>
    </source>
</evidence>
<evidence type="ECO:0000256" key="6">
    <source>
        <dbReference type="PROSITE-ProRule" id="PRU00103"/>
    </source>
</evidence>
<dbReference type="GO" id="GO:0051010">
    <property type="term" value="F:microtubule plus-end binding"/>
    <property type="evidence" value="ECO:0007669"/>
    <property type="project" value="InterPro"/>
</dbReference>
<evidence type="ECO:0000256" key="4">
    <source>
        <dbReference type="ARBA" id="ARBA00023212"/>
    </source>
</evidence>
<reference evidence="10 11" key="1">
    <citation type="submission" date="2017-04" db="EMBL/GenBank/DDBJ databases">
        <authorList>
            <person name="Afonso C.L."/>
            <person name="Miller P.J."/>
            <person name="Scott M.A."/>
            <person name="Spackman E."/>
            <person name="Goraichik I."/>
            <person name="Dimitrov K.M."/>
            <person name="Suarez D.L."/>
            <person name="Swayne D.E."/>
        </authorList>
    </citation>
    <scope>NUCLEOTIDE SEQUENCE [LARGE SCALE GENOMIC DNA]</scope>
</reference>
<dbReference type="InterPro" id="IPR011989">
    <property type="entry name" value="ARM-like"/>
</dbReference>
<dbReference type="Pfam" id="PF21042">
    <property type="entry name" value="Stu2_CTS"/>
    <property type="match status" value="1"/>
</dbReference>
<name>A0A1X7R4Z8_9SACH</name>
<dbReference type="EMBL" id="FXLY01000006">
    <property type="protein sequence ID" value="SMN20773.1"/>
    <property type="molecule type" value="Genomic_DNA"/>
</dbReference>
<evidence type="ECO:0000256" key="8">
    <source>
        <dbReference type="SAM" id="MobiDB-lite"/>
    </source>
</evidence>
<keyword evidence="7" id="KW-0175">Coiled coil</keyword>
<proteinExistence type="inferred from homology"/>
<keyword evidence="11" id="KW-1185">Reference proteome</keyword>
<dbReference type="SUPFAM" id="SSF48371">
    <property type="entry name" value="ARM repeat"/>
    <property type="match status" value="1"/>
</dbReference>
<dbReference type="InterPro" id="IPR016024">
    <property type="entry name" value="ARM-type_fold"/>
</dbReference>